<evidence type="ECO:0000313" key="1">
    <source>
        <dbReference type="EMBL" id="MXO97975.1"/>
    </source>
</evidence>
<dbReference type="AlphaFoldDB" id="A0A6I4TPF9"/>
<dbReference type="EMBL" id="WTYJ01000001">
    <property type="protein sequence ID" value="MXO97975.1"/>
    <property type="molecule type" value="Genomic_DNA"/>
</dbReference>
<comment type="caution">
    <text evidence="1">The sequence shown here is derived from an EMBL/GenBank/DDBJ whole genome shotgun (WGS) entry which is preliminary data.</text>
</comment>
<dbReference type="Proteomes" id="UP000469430">
    <property type="component" value="Unassembled WGS sequence"/>
</dbReference>
<accession>A0A6I4TPF9</accession>
<proteinExistence type="predicted"/>
<keyword evidence="2" id="KW-1185">Reference proteome</keyword>
<dbReference type="RefSeq" id="WP_161389652.1">
    <property type="nucleotide sequence ID" value="NZ_JBHSCP010000001.1"/>
</dbReference>
<sequence length="234" mass="23774">MTDLQLESFLAARKDPPVPADLARRIVVSTAHLPQCDPMDVPVASAARAVPLAAPVRRRRWAGFSAGAAMAASLALAIFAQAPTGPAKADRLGSRPDGEQLAIVEPASAPTAEPLATPAPAIAAPAMTAPVMVARAQPAAADQQQAQPVQLAEAPTAAVAIGAVAAPQAPSNDAAPVQLARGWHRDDVREFALAGNAAPAEQVYGPVQDDDRLGMVYGPSGTASATVSLGIRGR</sequence>
<evidence type="ECO:0000313" key="2">
    <source>
        <dbReference type="Proteomes" id="UP000469430"/>
    </source>
</evidence>
<organism evidence="1 2">
    <name type="scientific">Croceibacterium xixiisoli</name>
    <dbReference type="NCBI Taxonomy" id="1476466"/>
    <lineage>
        <taxon>Bacteria</taxon>
        <taxon>Pseudomonadati</taxon>
        <taxon>Pseudomonadota</taxon>
        <taxon>Alphaproteobacteria</taxon>
        <taxon>Sphingomonadales</taxon>
        <taxon>Erythrobacteraceae</taxon>
        <taxon>Croceibacterium</taxon>
    </lineage>
</organism>
<protein>
    <submittedName>
        <fullName evidence="1">Uncharacterized protein</fullName>
    </submittedName>
</protein>
<gene>
    <name evidence="1" type="ORF">GRI97_03095</name>
</gene>
<name>A0A6I4TPF9_9SPHN</name>
<reference evidence="1 2" key="1">
    <citation type="submission" date="2019-12" db="EMBL/GenBank/DDBJ databases">
        <title>Genomic-based taxomic classification of the family Erythrobacteraceae.</title>
        <authorList>
            <person name="Xu L."/>
        </authorList>
    </citation>
    <scope>NUCLEOTIDE SEQUENCE [LARGE SCALE GENOMIC DNA]</scope>
    <source>
        <strain evidence="1 2">S36</strain>
    </source>
</reference>